<protein>
    <submittedName>
        <fullName evidence="1">Uncharacterized protein</fullName>
    </submittedName>
</protein>
<evidence type="ECO:0000313" key="1">
    <source>
        <dbReference type="EnsemblMetazoa" id="GBRI042249-PA"/>
    </source>
</evidence>
<dbReference type="SUPFAM" id="SSF50978">
    <property type="entry name" value="WD40 repeat-like"/>
    <property type="match status" value="1"/>
</dbReference>
<dbReference type="InterPro" id="IPR015943">
    <property type="entry name" value="WD40/YVTN_repeat-like_dom_sf"/>
</dbReference>
<name>A0A1A9X2T1_9MUSC</name>
<reference evidence="1" key="2">
    <citation type="submission" date="2020-05" db="UniProtKB">
        <authorList>
            <consortium name="EnsemblMetazoa"/>
        </authorList>
    </citation>
    <scope>IDENTIFICATION</scope>
    <source>
        <strain evidence="1">IAEA</strain>
    </source>
</reference>
<keyword evidence="2" id="KW-1185">Reference proteome</keyword>
<dbReference type="STRING" id="37001.A0A1A9X2T1"/>
<proteinExistence type="predicted"/>
<dbReference type="Gene3D" id="2.130.10.10">
    <property type="entry name" value="YVTN repeat-like/Quinoprotein amine dehydrogenase"/>
    <property type="match status" value="1"/>
</dbReference>
<dbReference type="InterPro" id="IPR036322">
    <property type="entry name" value="WD40_repeat_dom_sf"/>
</dbReference>
<reference evidence="2" key="1">
    <citation type="submission" date="2014-03" db="EMBL/GenBank/DDBJ databases">
        <authorList>
            <person name="Aksoy S."/>
            <person name="Warren W."/>
            <person name="Wilson R.K."/>
        </authorList>
    </citation>
    <scope>NUCLEOTIDE SEQUENCE [LARGE SCALE GENOMIC DNA]</scope>
    <source>
        <strain evidence="2">IAEA</strain>
    </source>
</reference>
<dbReference type="EnsemblMetazoa" id="GBRI042249-RA">
    <property type="protein sequence ID" value="GBRI042249-PA"/>
    <property type="gene ID" value="GBRI042249"/>
</dbReference>
<sequence length="113" mass="12656">MSKTTELEEPTPRTTMLNNFVTLKSTLLDSVSALEFSPATVQRNFLIAGNWDSSIRCWEVEQTGINLYGRLIFTALEMDILSFFPDSIVCLRLMLIRTASGPAQADIIRADQP</sequence>
<dbReference type="AlphaFoldDB" id="A0A1A9X2T1"/>
<organism evidence="1 2">
    <name type="scientific">Glossina brevipalpis</name>
    <dbReference type="NCBI Taxonomy" id="37001"/>
    <lineage>
        <taxon>Eukaryota</taxon>
        <taxon>Metazoa</taxon>
        <taxon>Ecdysozoa</taxon>
        <taxon>Arthropoda</taxon>
        <taxon>Hexapoda</taxon>
        <taxon>Insecta</taxon>
        <taxon>Pterygota</taxon>
        <taxon>Neoptera</taxon>
        <taxon>Endopterygota</taxon>
        <taxon>Diptera</taxon>
        <taxon>Brachycera</taxon>
        <taxon>Muscomorpha</taxon>
        <taxon>Hippoboscoidea</taxon>
        <taxon>Glossinidae</taxon>
        <taxon>Glossina</taxon>
    </lineage>
</organism>
<accession>A0A1A9X2T1</accession>
<evidence type="ECO:0000313" key="2">
    <source>
        <dbReference type="Proteomes" id="UP000091820"/>
    </source>
</evidence>
<dbReference type="Proteomes" id="UP000091820">
    <property type="component" value="Unassembled WGS sequence"/>
</dbReference>
<dbReference type="VEuPathDB" id="VectorBase:GBRI042249"/>